<evidence type="ECO:0000313" key="11">
    <source>
        <dbReference type="Proteomes" id="UP001333102"/>
    </source>
</evidence>
<dbReference type="EMBL" id="CP141614">
    <property type="protein sequence ID" value="WRP15585.1"/>
    <property type="molecule type" value="Genomic_DNA"/>
</dbReference>
<dbReference type="Pfam" id="PF04066">
    <property type="entry name" value="MrpF_PhaF"/>
    <property type="match status" value="1"/>
</dbReference>
<dbReference type="RefSeq" id="WP_324669991.1">
    <property type="nucleotide sequence ID" value="NZ_CP141614.1"/>
</dbReference>
<dbReference type="PANTHER" id="PTHR34702">
    <property type="entry name" value="NA(+)/H(+) ANTIPORTER SUBUNIT F1"/>
    <property type="match status" value="1"/>
</dbReference>
<feature type="transmembrane region" description="Helical" evidence="9">
    <location>
        <begin position="64"/>
        <end position="84"/>
    </location>
</feature>
<dbReference type="PANTHER" id="PTHR34702:SF1">
    <property type="entry name" value="NA(+)_H(+) ANTIPORTER SUBUNIT F"/>
    <property type="match status" value="1"/>
</dbReference>
<name>A0ABZ1BSK2_9FIRM</name>
<evidence type="ECO:0000256" key="7">
    <source>
        <dbReference type="ARBA" id="ARBA00023136"/>
    </source>
</evidence>
<evidence type="ECO:0000256" key="8">
    <source>
        <dbReference type="PIRNR" id="PIRNR028784"/>
    </source>
</evidence>
<keyword evidence="11" id="KW-1185">Reference proteome</keyword>
<dbReference type="InterPro" id="IPR007208">
    <property type="entry name" value="MrpF/PhaF-like"/>
</dbReference>
<evidence type="ECO:0000256" key="5">
    <source>
        <dbReference type="ARBA" id="ARBA00022692"/>
    </source>
</evidence>
<dbReference type="PIRSF" id="PIRSF028784">
    <property type="entry name" value="MrpF"/>
    <property type="match status" value="1"/>
</dbReference>
<sequence length="98" mass="10287">MMLMLATSVAAMLTGLAMLLSLYRIVVGPTVPDRMVGVDTLSVALIAMVLILSVRLNSPLYSDAALVVAILSFVGTVAVARFLLRGRVLDDDGGDGHD</sequence>
<keyword evidence="8" id="KW-0406">Ion transport</keyword>
<evidence type="ECO:0000256" key="4">
    <source>
        <dbReference type="ARBA" id="ARBA00022475"/>
    </source>
</evidence>
<keyword evidence="5 9" id="KW-0812">Transmembrane</keyword>
<comment type="subcellular location">
    <subcellularLocation>
        <location evidence="1 8">Cell membrane</location>
        <topology evidence="1 8">Multi-pass membrane protein</topology>
    </subcellularLocation>
</comment>
<proteinExistence type="inferred from homology"/>
<evidence type="ECO:0000256" key="3">
    <source>
        <dbReference type="ARBA" id="ARBA00022448"/>
    </source>
</evidence>
<keyword evidence="8" id="KW-0050">Antiport</keyword>
<organism evidence="10 11">
    <name type="scientific">Geochorda subterranea</name>
    <dbReference type="NCBI Taxonomy" id="3109564"/>
    <lineage>
        <taxon>Bacteria</taxon>
        <taxon>Bacillati</taxon>
        <taxon>Bacillota</taxon>
        <taxon>Limnochordia</taxon>
        <taxon>Limnochordales</taxon>
        <taxon>Geochordaceae</taxon>
        <taxon>Geochorda</taxon>
    </lineage>
</organism>
<evidence type="ECO:0000256" key="6">
    <source>
        <dbReference type="ARBA" id="ARBA00022989"/>
    </source>
</evidence>
<gene>
    <name evidence="10" type="ORF">VLY81_05330</name>
</gene>
<feature type="transmembrane region" description="Helical" evidence="9">
    <location>
        <begin position="34"/>
        <end position="52"/>
    </location>
</feature>
<dbReference type="Proteomes" id="UP001333102">
    <property type="component" value="Chromosome"/>
</dbReference>
<comment type="similarity">
    <text evidence="2 8">Belongs to the CPA3 antiporters (TC 2.A.63) subunit F family.</text>
</comment>
<evidence type="ECO:0000313" key="10">
    <source>
        <dbReference type="EMBL" id="WRP15585.1"/>
    </source>
</evidence>
<reference evidence="11" key="1">
    <citation type="submission" date="2023-12" db="EMBL/GenBank/DDBJ databases">
        <title>Novel isolates from deep terrestrial aquifers shed light on the physiology and ecology of the class Limnochordia.</title>
        <authorList>
            <person name="Karnachuk O.V."/>
            <person name="Lukina A.P."/>
            <person name="Avakyan M.R."/>
            <person name="Kadnikov V."/>
            <person name="Begmatov S."/>
            <person name="Beletsky A.V."/>
            <person name="Mardanov A.V."/>
            <person name="Ravin N.V."/>
        </authorList>
    </citation>
    <scope>NUCLEOTIDE SEQUENCE [LARGE SCALE GENOMIC DNA]</scope>
    <source>
        <strain evidence="11">LN</strain>
    </source>
</reference>
<accession>A0ABZ1BSK2</accession>
<evidence type="ECO:0000256" key="2">
    <source>
        <dbReference type="ARBA" id="ARBA00009212"/>
    </source>
</evidence>
<evidence type="ECO:0000256" key="1">
    <source>
        <dbReference type="ARBA" id="ARBA00004651"/>
    </source>
</evidence>
<keyword evidence="3 8" id="KW-0813">Transport</keyword>
<keyword evidence="6 9" id="KW-1133">Transmembrane helix</keyword>
<protein>
    <submittedName>
        <fullName evidence="10">Monovalent cation/H+ antiporter complex subunit F</fullName>
    </submittedName>
</protein>
<keyword evidence="7 8" id="KW-0472">Membrane</keyword>
<keyword evidence="4 8" id="KW-1003">Cell membrane</keyword>
<evidence type="ECO:0000256" key="9">
    <source>
        <dbReference type="SAM" id="Phobius"/>
    </source>
</evidence>